<gene>
    <name evidence="1" type="ORF">SSLN_LOCUS12429</name>
</gene>
<reference evidence="1 2" key="2">
    <citation type="submission" date="2018-11" db="EMBL/GenBank/DDBJ databases">
        <authorList>
            <consortium name="Pathogen Informatics"/>
        </authorList>
    </citation>
    <scope>NUCLEOTIDE SEQUENCE [LARGE SCALE GENOMIC DNA]</scope>
    <source>
        <strain evidence="1 2">NST_G2</strain>
    </source>
</reference>
<proteinExistence type="predicted"/>
<organism evidence="3">
    <name type="scientific">Schistocephalus solidus</name>
    <name type="common">Tapeworm</name>
    <dbReference type="NCBI Taxonomy" id="70667"/>
    <lineage>
        <taxon>Eukaryota</taxon>
        <taxon>Metazoa</taxon>
        <taxon>Spiralia</taxon>
        <taxon>Lophotrochozoa</taxon>
        <taxon>Platyhelminthes</taxon>
        <taxon>Cestoda</taxon>
        <taxon>Eucestoda</taxon>
        <taxon>Diphyllobothriidea</taxon>
        <taxon>Diphyllobothriidae</taxon>
        <taxon>Schistocephalus</taxon>
    </lineage>
</organism>
<evidence type="ECO:0000313" key="2">
    <source>
        <dbReference type="Proteomes" id="UP000275846"/>
    </source>
</evidence>
<dbReference type="EMBL" id="UYSU01037265">
    <property type="protein sequence ID" value="VDL98814.1"/>
    <property type="molecule type" value="Genomic_DNA"/>
</dbReference>
<reference evidence="3" key="1">
    <citation type="submission" date="2016-06" db="UniProtKB">
        <authorList>
            <consortium name="WormBaseParasite"/>
        </authorList>
    </citation>
    <scope>IDENTIFICATION</scope>
</reference>
<dbReference type="AlphaFoldDB" id="A0A183T7I1"/>
<dbReference type="Proteomes" id="UP000275846">
    <property type="component" value="Unassembled WGS sequence"/>
</dbReference>
<accession>A0A183T7I1</accession>
<sequence length="133" mass="15254">MFDVISNPTHVRSGVIQGSVLGPVLFCLFVNDVPDCFQYGRPFMYADDLKVAYRYKPVDRKLVLELLKKDLLAFAQWCRTWRLSPSWHMCSVMVIGDNDQPHLNIDGHDVEPHMANGVLTFLVSLHEFWACKA</sequence>
<dbReference type="OrthoDB" id="6312955at2759"/>
<evidence type="ECO:0000313" key="1">
    <source>
        <dbReference type="EMBL" id="VDL98814.1"/>
    </source>
</evidence>
<name>A0A183T7I1_SCHSO</name>
<keyword evidence="2" id="KW-1185">Reference proteome</keyword>
<dbReference type="WBParaSite" id="SSLN_0001289601-mRNA-1">
    <property type="protein sequence ID" value="SSLN_0001289601-mRNA-1"/>
    <property type="gene ID" value="SSLN_0001289601"/>
</dbReference>
<evidence type="ECO:0000313" key="3">
    <source>
        <dbReference type="WBParaSite" id="SSLN_0001289601-mRNA-1"/>
    </source>
</evidence>
<protein>
    <submittedName>
        <fullName evidence="3">Reverse transcriptase domain-containing protein</fullName>
    </submittedName>
</protein>